<gene>
    <name evidence="9" type="ORF">BEMITA_LOCUS6846</name>
</gene>
<organism evidence="9 10">
    <name type="scientific">Bemisia tabaci</name>
    <name type="common">Sweetpotato whitefly</name>
    <name type="synonym">Aleurodes tabaci</name>
    <dbReference type="NCBI Taxonomy" id="7038"/>
    <lineage>
        <taxon>Eukaryota</taxon>
        <taxon>Metazoa</taxon>
        <taxon>Ecdysozoa</taxon>
        <taxon>Arthropoda</taxon>
        <taxon>Hexapoda</taxon>
        <taxon>Insecta</taxon>
        <taxon>Pterygota</taxon>
        <taxon>Neoptera</taxon>
        <taxon>Paraneoptera</taxon>
        <taxon>Hemiptera</taxon>
        <taxon>Sternorrhyncha</taxon>
        <taxon>Aleyrodoidea</taxon>
        <taxon>Aleyrodidae</taxon>
        <taxon>Aleyrodinae</taxon>
        <taxon>Bemisia</taxon>
    </lineage>
</organism>
<dbReference type="GO" id="GO:0005840">
    <property type="term" value="C:ribosome"/>
    <property type="evidence" value="ECO:0007669"/>
    <property type="project" value="InterPro"/>
</dbReference>
<evidence type="ECO:0000259" key="8">
    <source>
        <dbReference type="Pfam" id="PF10484"/>
    </source>
</evidence>
<dbReference type="Pfam" id="PF10484">
    <property type="entry name" value="MRP-S23"/>
    <property type="match status" value="1"/>
</dbReference>
<dbReference type="PANTHER" id="PTHR15925">
    <property type="entry name" value="MITOCHONDRIAL RIBOSOMAL PROTEIN S23"/>
    <property type="match status" value="1"/>
</dbReference>
<evidence type="ECO:0000256" key="4">
    <source>
        <dbReference type="ARBA" id="ARBA00023128"/>
    </source>
</evidence>
<dbReference type="KEGG" id="btab:109031230"/>
<protein>
    <recommendedName>
        <fullName evidence="6">Small ribosomal subunit protein mS23</fullName>
    </recommendedName>
</protein>
<keyword evidence="5" id="KW-0687">Ribonucleoprotein</keyword>
<evidence type="ECO:0000256" key="1">
    <source>
        <dbReference type="ARBA" id="ARBA00004173"/>
    </source>
</evidence>
<dbReference type="InterPro" id="IPR059242">
    <property type="entry name" value="mS23_dom"/>
</dbReference>
<keyword evidence="4" id="KW-0496">Mitochondrion</keyword>
<dbReference type="Proteomes" id="UP001152759">
    <property type="component" value="Chromosome 4"/>
</dbReference>
<dbReference type="AlphaFoldDB" id="A0A9P0AB82"/>
<sequence length="173" mass="20040">MASNRFEKIGTIYSRITGLLRAGATKWENKPLWYNVYRAFPPLNETSFGSPVPDTPIRNIFYAEDKLRAKFHKDYRMLSAVRLDDRSTPSECQTFIQEYKALVEEKGKAEKDAYSEAFSPFQKKLKAEMKKQHPPEAEEVGFDSEESPRSEAAPQERLSEKDAKELYTDIFKK</sequence>
<evidence type="ECO:0000256" key="3">
    <source>
        <dbReference type="ARBA" id="ARBA00022980"/>
    </source>
</evidence>
<accession>A0A9P0AB82</accession>
<name>A0A9P0AB82_BEMTA</name>
<dbReference type="InterPro" id="IPR019520">
    <property type="entry name" value="Ribosomal_mS23_met"/>
</dbReference>
<dbReference type="EMBL" id="OU963865">
    <property type="protein sequence ID" value="CAH0387886.1"/>
    <property type="molecule type" value="Genomic_DNA"/>
</dbReference>
<evidence type="ECO:0000256" key="7">
    <source>
        <dbReference type="SAM" id="MobiDB-lite"/>
    </source>
</evidence>
<proteinExistence type="inferred from homology"/>
<dbReference type="InterPro" id="IPR023611">
    <property type="entry name" value="mS23_dom_met"/>
</dbReference>
<dbReference type="GO" id="GO:0003735">
    <property type="term" value="F:structural constituent of ribosome"/>
    <property type="evidence" value="ECO:0007669"/>
    <property type="project" value="InterPro"/>
</dbReference>
<dbReference type="CDD" id="cd23701">
    <property type="entry name" value="At1g26750"/>
    <property type="match status" value="1"/>
</dbReference>
<evidence type="ECO:0000256" key="6">
    <source>
        <dbReference type="ARBA" id="ARBA00035137"/>
    </source>
</evidence>
<feature type="region of interest" description="Disordered" evidence="7">
    <location>
        <begin position="125"/>
        <end position="162"/>
    </location>
</feature>
<reference evidence="9" key="1">
    <citation type="submission" date="2021-12" db="EMBL/GenBank/DDBJ databases">
        <authorList>
            <person name="King R."/>
        </authorList>
    </citation>
    <scope>NUCLEOTIDE SEQUENCE</scope>
</reference>
<evidence type="ECO:0000313" key="10">
    <source>
        <dbReference type="Proteomes" id="UP001152759"/>
    </source>
</evidence>
<evidence type="ECO:0000256" key="2">
    <source>
        <dbReference type="ARBA" id="ARBA00009864"/>
    </source>
</evidence>
<comment type="similarity">
    <text evidence="2">Belongs to the mitochondrion-specific ribosomal protein mS23 family.</text>
</comment>
<keyword evidence="10" id="KW-1185">Reference proteome</keyword>
<feature type="domain" description="Small ribosomal subunit protein mS23 conserved" evidence="8">
    <location>
        <begin position="2"/>
        <end position="123"/>
    </location>
</feature>
<keyword evidence="3" id="KW-0689">Ribosomal protein</keyword>
<dbReference type="GO" id="GO:0006412">
    <property type="term" value="P:translation"/>
    <property type="evidence" value="ECO:0007669"/>
    <property type="project" value="InterPro"/>
</dbReference>
<evidence type="ECO:0000256" key="5">
    <source>
        <dbReference type="ARBA" id="ARBA00023274"/>
    </source>
</evidence>
<dbReference type="GO" id="GO:0005739">
    <property type="term" value="C:mitochondrion"/>
    <property type="evidence" value="ECO:0007669"/>
    <property type="project" value="InterPro"/>
</dbReference>
<comment type="subcellular location">
    <subcellularLocation>
        <location evidence="1">Mitochondrion</location>
    </subcellularLocation>
</comment>
<feature type="compositionally biased region" description="Basic and acidic residues" evidence="7">
    <location>
        <begin position="125"/>
        <end position="136"/>
    </location>
</feature>
<evidence type="ECO:0000313" key="9">
    <source>
        <dbReference type="EMBL" id="CAH0387886.1"/>
    </source>
</evidence>
<dbReference type="PANTHER" id="PTHR15925:SF2">
    <property type="entry name" value="SMALL RIBOSOMAL SUBUNIT PROTEIN MS23"/>
    <property type="match status" value="1"/>
</dbReference>